<dbReference type="RefSeq" id="WP_187712893.1">
    <property type="nucleotide sequence ID" value="NZ_CP060820.1"/>
</dbReference>
<dbReference type="Gene3D" id="1.10.287.130">
    <property type="match status" value="1"/>
</dbReference>
<evidence type="ECO:0000259" key="12">
    <source>
        <dbReference type="PROSITE" id="PS50109"/>
    </source>
</evidence>
<evidence type="ECO:0000256" key="8">
    <source>
        <dbReference type="ARBA" id="ARBA00022989"/>
    </source>
</evidence>
<evidence type="ECO:0000256" key="10">
    <source>
        <dbReference type="ARBA" id="ARBA00023136"/>
    </source>
</evidence>
<accession>A0A7H0FZJ1</accession>
<protein>
    <recommendedName>
        <fullName evidence="3">histidine kinase</fullName>
        <ecNumber evidence="3">2.7.13.3</ecNumber>
    </recommendedName>
</protein>
<dbReference type="SUPFAM" id="SSF55874">
    <property type="entry name" value="ATPase domain of HSP90 chaperone/DNA topoisomerase II/histidine kinase"/>
    <property type="match status" value="1"/>
</dbReference>
<evidence type="ECO:0000256" key="11">
    <source>
        <dbReference type="SAM" id="Phobius"/>
    </source>
</evidence>
<feature type="transmembrane region" description="Helical" evidence="11">
    <location>
        <begin position="161"/>
        <end position="183"/>
    </location>
</feature>
<keyword evidence="7" id="KW-0418">Kinase</keyword>
<keyword evidence="6 11" id="KW-0812">Transmembrane</keyword>
<dbReference type="InterPro" id="IPR004358">
    <property type="entry name" value="Sig_transdc_His_kin-like_C"/>
</dbReference>
<dbReference type="SMART" id="SM00388">
    <property type="entry name" value="HisKA"/>
    <property type="match status" value="1"/>
</dbReference>
<keyword evidence="10 11" id="KW-0472">Membrane</keyword>
<keyword evidence="15" id="KW-1185">Reference proteome</keyword>
<dbReference type="InterPro" id="IPR003661">
    <property type="entry name" value="HisK_dim/P_dom"/>
</dbReference>
<dbReference type="SMART" id="SM00387">
    <property type="entry name" value="HATPase_c"/>
    <property type="match status" value="1"/>
</dbReference>
<keyword evidence="5" id="KW-0808">Transferase</keyword>
<organism evidence="14 15">
    <name type="scientific">Agrilutibacter terrestris</name>
    <dbReference type="NCBI Taxonomy" id="2865112"/>
    <lineage>
        <taxon>Bacteria</taxon>
        <taxon>Pseudomonadati</taxon>
        <taxon>Pseudomonadota</taxon>
        <taxon>Gammaproteobacteria</taxon>
        <taxon>Lysobacterales</taxon>
        <taxon>Lysobacteraceae</taxon>
        <taxon>Agrilutibacter</taxon>
    </lineage>
</organism>
<dbReference type="Pfam" id="PF00672">
    <property type="entry name" value="HAMP"/>
    <property type="match status" value="1"/>
</dbReference>
<feature type="domain" description="HAMP" evidence="13">
    <location>
        <begin position="186"/>
        <end position="239"/>
    </location>
</feature>
<dbReference type="SMART" id="SM00304">
    <property type="entry name" value="HAMP"/>
    <property type="match status" value="1"/>
</dbReference>
<dbReference type="Pfam" id="PF02518">
    <property type="entry name" value="HATPase_c"/>
    <property type="match status" value="1"/>
</dbReference>
<dbReference type="InterPro" id="IPR005467">
    <property type="entry name" value="His_kinase_dom"/>
</dbReference>
<dbReference type="PROSITE" id="PS50885">
    <property type="entry name" value="HAMP"/>
    <property type="match status" value="1"/>
</dbReference>
<evidence type="ECO:0000259" key="13">
    <source>
        <dbReference type="PROSITE" id="PS50885"/>
    </source>
</evidence>
<evidence type="ECO:0000256" key="5">
    <source>
        <dbReference type="ARBA" id="ARBA00022679"/>
    </source>
</evidence>
<dbReference type="Proteomes" id="UP000516018">
    <property type="component" value="Chromosome"/>
</dbReference>
<keyword evidence="8 11" id="KW-1133">Transmembrane helix</keyword>
<keyword evidence="4" id="KW-0597">Phosphoprotein</keyword>
<dbReference type="PANTHER" id="PTHR45436">
    <property type="entry name" value="SENSOR HISTIDINE KINASE YKOH"/>
    <property type="match status" value="1"/>
</dbReference>
<dbReference type="InterPro" id="IPR003660">
    <property type="entry name" value="HAMP_dom"/>
</dbReference>
<dbReference type="CDD" id="cd00082">
    <property type="entry name" value="HisKA"/>
    <property type="match status" value="1"/>
</dbReference>
<reference evidence="14 15" key="1">
    <citation type="submission" date="2020-08" db="EMBL/GenBank/DDBJ databases">
        <title>Lysobacter sp. II4 sp. nov., isolated from soil.</title>
        <authorList>
            <person name="Woo C.Y."/>
            <person name="Kim J."/>
        </authorList>
    </citation>
    <scope>NUCLEOTIDE SEQUENCE [LARGE SCALE GENOMIC DNA]</scope>
    <source>
        <strain evidence="14 15">II4</strain>
    </source>
</reference>
<name>A0A7H0FZJ1_9GAMM</name>
<evidence type="ECO:0000256" key="2">
    <source>
        <dbReference type="ARBA" id="ARBA00004370"/>
    </source>
</evidence>
<dbReference type="Gene3D" id="6.10.340.10">
    <property type="match status" value="1"/>
</dbReference>
<evidence type="ECO:0000313" key="15">
    <source>
        <dbReference type="Proteomes" id="UP000516018"/>
    </source>
</evidence>
<evidence type="ECO:0000256" key="9">
    <source>
        <dbReference type="ARBA" id="ARBA00023012"/>
    </source>
</evidence>
<dbReference type="EMBL" id="CP060820">
    <property type="protein sequence ID" value="QNP41457.1"/>
    <property type="molecule type" value="Genomic_DNA"/>
</dbReference>
<evidence type="ECO:0000256" key="7">
    <source>
        <dbReference type="ARBA" id="ARBA00022777"/>
    </source>
</evidence>
<evidence type="ECO:0000256" key="3">
    <source>
        <dbReference type="ARBA" id="ARBA00012438"/>
    </source>
</evidence>
<dbReference type="PRINTS" id="PR00344">
    <property type="entry name" value="BCTRLSENSOR"/>
</dbReference>
<dbReference type="Pfam" id="PF00512">
    <property type="entry name" value="HisKA"/>
    <property type="match status" value="1"/>
</dbReference>
<dbReference type="GO" id="GO:0005886">
    <property type="term" value="C:plasma membrane"/>
    <property type="evidence" value="ECO:0007669"/>
    <property type="project" value="TreeGrafter"/>
</dbReference>
<evidence type="ECO:0000256" key="1">
    <source>
        <dbReference type="ARBA" id="ARBA00000085"/>
    </source>
</evidence>
<feature type="transmembrane region" description="Helical" evidence="11">
    <location>
        <begin position="17"/>
        <end position="40"/>
    </location>
</feature>
<keyword evidence="9" id="KW-0902">Two-component regulatory system</keyword>
<proteinExistence type="predicted"/>
<dbReference type="InterPro" id="IPR003594">
    <property type="entry name" value="HATPase_dom"/>
</dbReference>
<evidence type="ECO:0000313" key="14">
    <source>
        <dbReference type="EMBL" id="QNP41457.1"/>
    </source>
</evidence>
<evidence type="ECO:0000256" key="6">
    <source>
        <dbReference type="ARBA" id="ARBA00022692"/>
    </source>
</evidence>
<comment type="catalytic activity">
    <reaction evidence="1">
        <text>ATP + protein L-histidine = ADP + protein N-phospho-L-histidine.</text>
        <dbReference type="EC" id="2.7.13.3"/>
    </reaction>
</comment>
<dbReference type="InterPro" id="IPR050428">
    <property type="entry name" value="TCS_sensor_his_kinase"/>
</dbReference>
<comment type="subcellular location">
    <subcellularLocation>
        <location evidence="2">Membrane</location>
    </subcellularLocation>
</comment>
<dbReference type="CDD" id="cd06225">
    <property type="entry name" value="HAMP"/>
    <property type="match status" value="1"/>
</dbReference>
<dbReference type="SUPFAM" id="SSF158472">
    <property type="entry name" value="HAMP domain-like"/>
    <property type="match status" value="1"/>
</dbReference>
<dbReference type="EC" id="2.7.13.3" evidence="3"/>
<dbReference type="InterPro" id="IPR036890">
    <property type="entry name" value="HATPase_C_sf"/>
</dbReference>
<dbReference type="InterPro" id="IPR036097">
    <property type="entry name" value="HisK_dim/P_sf"/>
</dbReference>
<sequence>MKALRSFTGTLSTSTRLALAVMGSFLLAFVLLGGGVYYAVSTLLLHDARELVRTDAAGLLDLYREDGYRALRDELQRRQAAPEDPDAVYALVSAQGRLLVGNVVPPRLATHARWLEYGETQASDDGNGAALRVIAYEQRLADGGRLLTGLRLRSQDRFLGLMQRTALVAFVFAATLGALVGWLTSRWVSRRLRSLDATAERVGGGELTLRAPLDHSDDAFDRLARRFNGMLDRIEELLGGVRHATDHIAHDLRTPLTRLRNRLEELRQQPAAPSQRAALDGAVAETDQLLQSFGALLRLARIEAQGPAPDDPVVDLRGLVADAVELYAPSAAERGVRVRADLRPARVRGDRDQLFQAVVNLLDNAVKYAPAASEVDVSLRADAEGVALLVDDCGPGVPEADRERVFDRFQRLESHRGSPGVGLGLSLVRAIAQRHGGRILLLGRTPGLRAQVILPAVRDGEVS</sequence>
<dbReference type="AlphaFoldDB" id="A0A7H0FZJ1"/>
<dbReference type="PROSITE" id="PS50109">
    <property type="entry name" value="HIS_KIN"/>
    <property type="match status" value="1"/>
</dbReference>
<dbReference type="CDD" id="cd00075">
    <property type="entry name" value="HATPase"/>
    <property type="match status" value="1"/>
</dbReference>
<dbReference type="PANTHER" id="PTHR45436:SF8">
    <property type="entry name" value="HISTIDINE KINASE"/>
    <property type="match status" value="1"/>
</dbReference>
<dbReference type="Gene3D" id="3.30.565.10">
    <property type="entry name" value="Histidine kinase-like ATPase, C-terminal domain"/>
    <property type="match status" value="1"/>
</dbReference>
<dbReference type="GO" id="GO:0000155">
    <property type="term" value="F:phosphorelay sensor kinase activity"/>
    <property type="evidence" value="ECO:0007669"/>
    <property type="project" value="InterPro"/>
</dbReference>
<dbReference type="SUPFAM" id="SSF47384">
    <property type="entry name" value="Homodimeric domain of signal transducing histidine kinase"/>
    <property type="match status" value="1"/>
</dbReference>
<evidence type="ECO:0000256" key="4">
    <source>
        <dbReference type="ARBA" id="ARBA00022553"/>
    </source>
</evidence>
<dbReference type="KEGG" id="lsx:H8B22_04335"/>
<gene>
    <name evidence="14" type="ORF">H8B22_04335</name>
</gene>
<feature type="domain" description="Histidine kinase" evidence="12">
    <location>
        <begin position="247"/>
        <end position="458"/>
    </location>
</feature>